<dbReference type="Proteomes" id="UP000178129">
    <property type="component" value="Unassembled WGS sequence"/>
</dbReference>
<evidence type="ECO:0000313" key="2">
    <source>
        <dbReference type="EMBL" id="CZT09753.1"/>
    </source>
</evidence>
<comment type="caution">
    <text evidence="2">The sequence shown here is derived from an EMBL/GenBank/DDBJ whole genome shotgun (WGS) entry which is preliminary data.</text>
</comment>
<proteinExistence type="predicted"/>
<sequence>MDEIITDVEKEMQNPSPDPEATGKCMEADAPDLTG</sequence>
<protein>
    <submittedName>
        <fullName evidence="2">Uncharacterized protein</fullName>
    </submittedName>
</protein>
<dbReference type="EMBL" id="FJUW01000052">
    <property type="protein sequence ID" value="CZT09753.1"/>
    <property type="molecule type" value="Genomic_DNA"/>
</dbReference>
<gene>
    <name evidence="2" type="ORF">RCO7_02149</name>
</gene>
<evidence type="ECO:0000256" key="1">
    <source>
        <dbReference type="SAM" id="MobiDB-lite"/>
    </source>
</evidence>
<dbReference type="InParanoid" id="A0A1E1LGW6"/>
<keyword evidence="3" id="KW-1185">Reference proteome</keyword>
<name>A0A1E1LGW6_9HELO</name>
<feature type="region of interest" description="Disordered" evidence="1">
    <location>
        <begin position="1"/>
        <end position="35"/>
    </location>
</feature>
<organism evidence="2 3">
    <name type="scientific">Rhynchosporium graminicola</name>
    <dbReference type="NCBI Taxonomy" id="2792576"/>
    <lineage>
        <taxon>Eukaryota</taxon>
        <taxon>Fungi</taxon>
        <taxon>Dikarya</taxon>
        <taxon>Ascomycota</taxon>
        <taxon>Pezizomycotina</taxon>
        <taxon>Leotiomycetes</taxon>
        <taxon>Helotiales</taxon>
        <taxon>Ploettnerulaceae</taxon>
        <taxon>Rhynchosporium</taxon>
    </lineage>
</organism>
<dbReference type="AlphaFoldDB" id="A0A1E1LGW6"/>
<evidence type="ECO:0000313" key="3">
    <source>
        <dbReference type="Proteomes" id="UP000178129"/>
    </source>
</evidence>
<reference evidence="3" key="1">
    <citation type="submission" date="2016-03" db="EMBL/GenBank/DDBJ databases">
        <authorList>
            <person name="Ploux O."/>
        </authorList>
    </citation>
    <scope>NUCLEOTIDE SEQUENCE [LARGE SCALE GENOMIC DNA]</scope>
    <source>
        <strain evidence="3">UK7</strain>
    </source>
</reference>
<accession>A0A1E1LGW6</accession>